<dbReference type="InterPro" id="IPR036390">
    <property type="entry name" value="WH_DNA-bd_sf"/>
</dbReference>
<keyword evidence="3 6" id="KW-0238">DNA-binding</keyword>
<evidence type="ECO:0000313" key="7">
    <source>
        <dbReference type="Proteomes" id="UP001519343"/>
    </source>
</evidence>
<evidence type="ECO:0000259" key="5">
    <source>
        <dbReference type="PROSITE" id="PS50931"/>
    </source>
</evidence>
<dbReference type="PROSITE" id="PS50931">
    <property type="entry name" value="HTH_LYSR"/>
    <property type="match status" value="1"/>
</dbReference>
<comment type="caution">
    <text evidence="6">The sequence shown here is derived from an EMBL/GenBank/DDBJ whole genome shotgun (WGS) entry which is preliminary data.</text>
</comment>
<evidence type="ECO:0000256" key="2">
    <source>
        <dbReference type="ARBA" id="ARBA00023015"/>
    </source>
</evidence>
<reference evidence="6 7" key="1">
    <citation type="submission" date="2021-03" db="EMBL/GenBank/DDBJ databases">
        <title>Genomic Encyclopedia of Type Strains, Phase IV (KMG-IV): sequencing the most valuable type-strain genomes for metagenomic binning, comparative biology and taxonomic classification.</title>
        <authorList>
            <person name="Goeker M."/>
        </authorList>
    </citation>
    <scope>NUCLEOTIDE SEQUENCE [LARGE SCALE GENOMIC DNA]</scope>
    <source>
        <strain evidence="6 7">DSM 24738</strain>
    </source>
</reference>
<evidence type="ECO:0000256" key="3">
    <source>
        <dbReference type="ARBA" id="ARBA00023125"/>
    </source>
</evidence>
<dbReference type="CDD" id="cd08414">
    <property type="entry name" value="PBP2_LTTR_aromatics_like"/>
    <property type="match status" value="1"/>
</dbReference>
<dbReference type="SUPFAM" id="SSF53850">
    <property type="entry name" value="Periplasmic binding protein-like II"/>
    <property type="match status" value="1"/>
</dbReference>
<organism evidence="6 7">
    <name type="scientific">Ammoniphilus resinae</name>
    <dbReference type="NCBI Taxonomy" id="861532"/>
    <lineage>
        <taxon>Bacteria</taxon>
        <taxon>Bacillati</taxon>
        <taxon>Bacillota</taxon>
        <taxon>Bacilli</taxon>
        <taxon>Bacillales</taxon>
        <taxon>Paenibacillaceae</taxon>
        <taxon>Aneurinibacillus group</taxon>
        <taxon>Ammoniphilus</taxon>
    </lineage>
</organism>
<dbReference type="Gene3D" id="1.10.10.10">
    <property type="entry name" value="Winged helix-like DNA-binding domain superfamily/Winged helix DNA-binding domain"/>
    <property type="match status" value="1"/>
</dbReference>
<dbReference type="Pfam" id="PF00126">
    <property type="entry name" value="HTH_1"/>
    <property type="match status" value="1"/>
</dbReference>
<dbReference type="Gene3D" id="3.40.190.10">
    <property type="entry name" value="Periplasmic binding protein-like II"/>
    <property type="match status" value="2"/>
</dbReference>
<dbReference type="PANTHER" id="PTHR30346">
    <property type="entry name" value="TRANSCRIPTIONAL DUAL REGULATOR HCAR-RELATED"/>
    <property type="match status" value="1"/>
</dbReference>
<keyword evidence="2" id="KW-0805">Transcription regulation</keyword>
<evidence type="ECO:0000256" key="1">
    <source>
        <dbReference type="ARBA" id="ARBA00009437"/>
    </source>
</evidence>
<dbReference type="RefSeq" id="WP_209812477.1">
    <property type="nucleotide sequence ID" value="NZ_JAGGKT010000022.1"/>
</dbReference>
<dbReference type="InterPro" id="IPR005119">
    <property type="entry name" value="LysR_subst-bd"/>
</dbReference>
<dbReference type="SUPFAM" id="SSF46785">
    <property type="entry name" value="Winged helix' DNA-binding domain"/>
    <property type="match status" value="1"/>
</dbReference>
<proteinExistence type="inferred from homology"/>
<keyword evidence="7" id="KW-1185">Reference proteome</keyword>
<evidence type="ECO:0000256" key="4">
    <source>
        <dbReference type="ARBA" id="ARBA00023163"/>
    </source>
</evidence>
<feature type="domain" description="HTH lysR-type" evidence="5">
    <location>
        <begin position="1"/>
        <end position="58"/>
    </location>
</feature>
<accession>A0ABS4GW40</accession>
<protein>
    <submittedName>
        <fullName evidence="6">DNA-binding transcriptional LysR family regulator</fullName>
    </submittedName>
</protein>
<dbReference type="InterPro" id="IPR036388">
    <property type="entry name" value="WH-like_DNA-bd_sf"/>
</dbReference>
<comment type="similarity">
    <text evidence="1">Belongs to the LysR transcriptional regulatory family.</text>
</comment>
<keyword evidence="4" id="KW-0804">Transcription</keyword>
<dbReference type="PANTHER" id="PTHR30346:SF0">
    <property type="entry name" value="HCA OPERON TRANSCRIPTIONAL ACTIVATOR HCAR"/>
    <property type="match status" value="1"/>
</dbReference>
<name>A0ABS4GW40_9BACL</name>
<sequence>MELRQLEYFTVVAEELHFGRAAIRLQMTQPPLSQQIIQLERELGVELFKRSKRHVELTNAGKVFLQDVHHILIQLERAKTAALRAHMGMLGRLVLGFVGSATFDILPIIVRAFQEQFPHVDLVLREMPTPMQIEAFHKRDIDIGFVRTPVVDPLLSLLPVHQETCIAVVPKSHPMAERSSLSMGDLYTERFILVEREIWPSWYDDILSKCRDAGFSPHIRQEVKEIQTVIGLVAAGLGISIVPKSTVNLHARDVVYIEIEGTAPRVEMCIAWRTDDNSTLVKQFLETASRTMNVPSKETDILS</sequence>
<dbReference type="PRINTS" id="PR00039">
    <property type="entry name" value="HTHLYSR"/>
</dbReference>
<dbReference type="InterPro" id="IPR000847">
    <property type="entry name" value="LysR_HTH_N"/>
</dbReference>
<evidence type="ECO:0000313" key="6">
    <source>
        <dbReference type="EMBL" id="MBP1934489.1"/>
    </source>
</evidence>
<dbReference type="GO" id="GO:0003677">
    <property type="term" value="F:DNA binding"/>
    <property type="evidence" value="ECO:0007669"/>
    <property type="project" value="UniProtKB-KW"/>
</dbReference>
<dbReference type="Proteomes" id="UP001519343">
    <property type="component" value="Unassembled WGS sequence"/>
</dbReference>
<gene>
    <name evidence="6" type="ORF">J2Z37_004509</name>
</gene>
<dbReference type="Pfam" id="PF03466">
    <property type="entry name" value="LysR_substrate"/>
    <property type="match status" value="1"/>
</dbReference>
<dbReference type="EMBL" id="JAGGKT010000022">
    <property type="protein sequence ID" value="MBP1934489.1"/>
    <property type="molecule type" value="Genomic_DNA"/>
</dbReference>